<dbReference type="SUPFAM" id="SSF54695">
    <property type="entry name" value="POZ domain"/>
    <property type="match status" value="1"/>
</dbReference>
<reference evidence="2" key="1">
    <citation type="submission" date="2020-09" db="EMBL/GenBank/DDBJ databases">
        <authorList>
            <person name="Kikuchi T."/>
        </authorList>
    </citation>
    <scope>NUCLEOTIDE SEQUENCE</scope>
    <source>
        <strain evidence="2">SH1</strain>
    </source>
</reference>
<evidence type="ECO:0000259" key="1">
    <source>
        <dbReference type="PROSITE" id="PS50097"/>
    </source>
</evidence>
<feature type="domain" description="BTB" evidence="1">
    <location>
        <begin position="47"/>
        <end position="108"/>
    </location>
</feature>
<keyword evidence="3" id="KW-1185">Reference proteome</keyword>
<evidence type="ECO:0000313" key="3">
    <source>
        <dbReference type="Proteomes" id="UP000614601"/>
    </source>
</evidence>
<dbReference type="InterPro" id="IPR000210">
    <property type="entry name" value="BTB/POZ_dom"/>
</dbReference>
<name>A0A811K560_9BILA</name>
<dbReference type="AlphaFoldDB" id="A0A811K560"/>
<sequence>MDGHDNRCLLAHERLKLLQRNVEYLNDRVSKVNEGDCEIVFNDRDFSDFKIIVGHETFYVSKCLLAQKSPVFKTMFKSRFNESIMGQLEMVDDPEAVKAMLLFIYEGKKVDNIDLAIDVIQLSHRYEIDILTIQCELYLTEKIKIDRAEECLALARQLNLDYLALKCYEVFFFNFDVSADRVRQNWSVSQPVVKKVVLNDVVENLKLDKLKLNGKKGFLLQIRNQCYSNCRVSYRFGWDVNEVPIKVVKSGEYFETHIQVNPQRSATAGASFMVFFNPLGGKKRQAHYFDIFF</sequence>
<dbReference type="Pfam" id="PF00651">
    <property type="entry name" value="BTB"/>
    <property type="match status" value="1"/>
</dbReference>
<dbReference type="EMBL" id="CAJFCW020000002">
    <property type="protein sequence ID" value="CAG9090923.1"/>
    <property type="molecule type" value="Genomic_DNA"/>
</dbReference>
<gene>
    <name evidence="2" type="ORF">BOKJ2_LOCUS3083</name>
</gene>
<comment type="caution">
    <text evidence="2">The sequence shown here is derived from an EMBL/GenBank/DDBJ whole genome shotgun (WGS) entry which is preliminary data.</text>
</comment>
<dbReference type="EMBL" id="CAJFDH010000002">
    <property type="protein sequence ID" value="CAD5210229.1"/>
    <property type="molecule type" value="Genomic_DNA"/>
</dbReference>
<dbReference type="InterPro" id="IPR011333">
    <property type="entry name" value="SKP1/BTB/POZ_sf"/>
</dbReference>
<dbReference type="Proteomes" id="UP000614601">
    <property type="component" value="Unassembled WGS sequence"/>
</dbReference>
<protein>
    <recommendedName>
        <fullName evidence="1">BTB domain-containing protein</fullName>
    </recommendedName>
</protein>
<organism evidence="2 3">
    <name type="scientific">Bursaphelenchus okinawaensis</name>
    <dbReference type="NCBI Taxonomy" id="465554"/>
    <lineage>
        <taxon>Eukaryota</taxon>
        <taxon>Metazoa</taxon>
        <taxon>Ecdysozoa</taxon>
        <taxon>Nematoda</taxon>
        <taxon>Chromadorea</taxon>
        <taxon>Rhabditida</taxon>
        <taxon>Tylenchina</taxon>
        <taxon>Tylenchomorpha</taxon>
        <taxon>Aphelenchoidea</taxon>
        <taxon>Aphelenchoididae</taxon>
        <taxon>Bursaphelenchus</taxon>
    </lineage>
</organism>
<dbReference type="PANTHER" id="PTHR24413">
    <property type="entry name" value="SPECKLE-TYPE POZ PROTEIN"/>
    <property type="match status" value="1"/>
</dbReference>
<evidence type="ECO:0000313" key="2">
    <source>
        <dbReference type="EMBL" id="CAD5210229.1"/>
    </source>
</evidence>
<dbReference type="SMART" id="SM00225">
    <property type="entry name" value="BTB"/>
    <property type="match status" value="1"/>
</dbReference>
<dbReference type="Proteomes" id="UP000783686">
    <property type="component" value="Unassembled WGS sequence"/>
</dbReference>
<dbReference type="CDD" id="cd18186">
    <property type="entry name" value="BTB_POZ_ZBTB_KLHL-like"/>
    <property type="match status" value="1"/>
</dbReference>
<dbReference type="Gene3D" id="3.30.710.10">
    <property type="entry name" value="Potassium Channel Kv1.1, Chain A"/>
    <property type="match status" value="1"/>
</dbReference>
<dbReference type="OrthoDB" id="6359816at2759"/>
<proteinExistence type="predicted"/>
<accession>A0A811K560</accession>
<dbReference type="PROSITE" id="PS50097">
    <property type="entry name" value="BTB"/>
    <property type="match status" value="1"/>
</dbReference>